<protein>
    <recommendedName>
        <fullName evidence="2">High-affinity zinc uptake system protein ZnuA</fullName>
    </recommendedName>
</protein>
<dbReference type="PANTHER" id="PTHR42953">
    <property type="entry name" value="HIGH-AFFINITY ZINC UPTAKE SYSTEM PROTEIN ZNUA-RELATED"/>
    <property type="match status" value="1"/>
</dbReference>
<evidence type="ECO:0000256" key="3">
    <source>
        <dbReference type="ARBA" id="ARBA00022448"/>
    </source>
</evidence>
<dbReference type="Gene3D" id="3.40.50.1980">
    <property type="entry name" value="Nitrogenase molybdenum iron protein domain"/>
    <property type="match status" value="2"/>
</dbReference>
<keyword evidence="3" id="KW-0813">Transport</keyword>
<sequence>MPDGVVQLLPTGFDPERFTPRPGDLAVMQSGDLLLRAGAGFDDWATLLARRVQRADLATASVDLSRGIALLEVKGRAVEASDGHAHGSANPHWWLDPVNAKTAVASIAAALLAADPAREAVLSARLDAFNASLNAGLARWSAALAPYANQPVLAYHNSFPYLARRFRLDIAATVELREGVSPGPARLAEIADIARSKHVRLLLVEQADPGQLTPALTRAAALTPVALPSNGEAPGETYVAMMDALVARLADAFAKVGA</sequence>
<accession>A0A8S8X724</accession>
<evidence type="ECO:0000313" key="7">
    <source>
        <dbReference type="Proteomes" id="UP000681075"/>
    </source>
</evidence>
<dbReference type="Pfam" id="PF01297">
    <property type="entry name" value="ZnuA"/>
    <property type="match status" value="1"/>
</dbReference>
<organism evidence="6 7">
    <name type="scientific">Roseiterribacter gracilis</name>
    <dbReference type="NCBI Taxonomy" id="2812848"/>
    <lineage>
        <taxon>Bacteria</taxon>
        <taxon>Pseudomonadati</taxon>
        <taxon>Pseudomonadota</taxon>
        <taxon>Alphaproteobacteria</taxon>
        <taxon>Rhodospirillales</taxon>
        <taxon>Roseiterribacteraceae</taxon>
        <taxon>Roseiterribacter</taxon>
    </lineage>
</organism>
<keyword evidence="4" id="KW-0732">Signal</keyword>
<dbReference type="GO" id="GO:0006829">
    <property type="term" value="P:zinc ion transport"/>
    <property type="evidence" value="ECO:0007669"/>
    <property type="project" value="UniProtKB-KW"/>
</dbReference>
<dbReference type="SUPFAM" id="SSF53807">
    <property type="entry name" value="Helical backbone' metal receptor"/>
    <property type="match status" value="1"/>
</dbReference>
<dbReference type="Proteomes" id="UP000681075">
    <property type="component" value="Unassembled WGS sequence"/>
</dbReference>
<name>A0A8S8X724_9PROT</name>
<dbReference type="AlphaFoldDB" id="A0A8S8X724"/>
<dbReference type="InterPro" id="IPR006127">
    <property type="entry name" value="ZnuA-like"/>
</dbReference>
<comment type="caution">
    <text evidence="6">The sequence shown here is derived from an EMBL/GenBank/DDBJ whole genome shotgun (WGS) entry which is preliminary data.</text>
</comment>
<evidence type="ECO:0000256" key="2">
    <source>
        <dbReference type="ARBA" id="ARBA00015915"/>
    </source>
</evidence>
<dbReference type="EMBL" id="BOPV01000001">
    <property type="protein sequence ID" value="GIL38863.1"/>
    <property type="molecule type" value="Genomic_DNA"/>
</dbReference>
<dbReference type="PANTHER" id="PTHR42953:SF3">
    <property type="entry name" value="HIGH-AFFINITY ZINC UPTAKE SYSTEM PROTEIN ZNUA"/>
    <property type="match status" value="1"/>
</dbReference>
<proteinExistence type="inferred from homology"/>
<evidence type="ECO:0000256" key="5">
    <source>
        <dbReference type="ARBA" id="ARBA00022906"/>
    </source>
</evidence>
<evidence type="ECO:0000256" key="4">
    <source>
        <dbReference type="ARBA" id="ARBA00022729"/>
    </source>
</evidence>
<keyword evidence="5" id="KW-0406">Ion transport</keyword>
<dbReference type="InterPro" id="IPR050492">
    <property type="entry name" value="Bact_metal-bind_prot9"/>
</dbReference>
<keyword evidence="5" id="KW-0862">Zinc</keyword>
<keyword evidence="5" id="KW-0864">Zinc transport</keyword>
<evidence type="ECO:0000313" key="6">
    <source>
        <dbReference type="EMBL" id="GIL38863.1"/>
    </source>
</evidence>
<comment type="similarity">
    <text evidence="1">Belongs to the bacterial solute-binding protein 9 family.</text>
</comment>
<evidence type="ECO:0000256" key="1">
    <source>
        <dbReference type="ARBA" id="ARBA00011028"/>
    </source>
</evidence>
<keyword evidence="7" id="KW-1185">Reference proteome</keyword>
<gene>
    <name evidence="6" type="ORF">TMPK1_11000</name>
</gene>
<reference evidence="6" key="1">
    <citation type="submission" date="2021-02" db="EMBL/GenBank/DDBJ databases">
        <title>Genome sequence of Rhodospirillales sp. strain TMPK1 isolated from soil.</title>
        <authorList>
            <person name="Nakai R."/>
            <person name="Kusada H."/>
            <person name="Tamaki H."/>
        </authorList>
    </citation>
    <scope>NUCLEOTIDE SEQUENCE</scope>
    <source>
        <strain evidence="6">TMPK1</strain>
    </source>
</reference>
<dbReference type="GO" id="GO:0046872">
    <property type="term" value="F:metal ion binding"/>
    <property type="evidence" value="ECO:0007669"/>
    <property type="project" value="InterPro"/>
</dbReference>